<keyword evidence="4" id="KW-1133">Transmembrane helix</keyword>
<dbReference type="InterPro" id="IPR003782">
    <property type="entry name" value="SCO1/SenC"/>
</dbReference>
<gene>
    <name evidence="6" type="ORF">NM125_11835</name>
</gene>
<reference evidence="6" key="1">
    <citation type="submission" date="2022-06" db="EMBL/GenBank/DDBJ databases">
        <title>Gracilimonas sp. CAU 1638 isolated from sea sediment.</title>
        <authorList>
            <person name="Kim W."/>
        </authorList>
    </citation>
    <scope>NUCLEOTIDE SEQUENCE</scope>
    <source>
        <strain evidence="6">CAU 1638</strain>
    </source>
</reference>
<keyword evidence="7" id="KW-1185">Reference proteome</keyword>
<evidence type="ECO:0000256" key="3">
    <source>
        <dbReference type="PIRSR" id="PIRSR603782-2"/>
    </source>
</evidence>
<feature type="binding site" evidence="2">
    <location>
        <position position="85"/>
    </location>
    <ligand>
        <name>Cu cation</name>
        <dbReference type="ChEBI" id="CHEBI:23378"/>
    </ligand>
</feature>
<dbReference type="EMBL" id="JANDBC010000002">
    <property type="protein sequence ID" value="MCP9292267.1"/>
    <property type="molecule type" value="Genomic_DNA"/>
</dbReference>
<dbReference type="Pfam" id="PF02630">
    <property type="entry name" value="SCO1-SenC"/>
    <property type="match status" value="1"/>
</dbReference>
<accession>A0A9X2L4V5</accession>
<dbReference type="GO" id="GO:0046872">
    <property type="term" value="F:metal ion binding"/>
    <property type="evidence" value="ECO:0007669"/>
    <property type="project" value="UniProtKB-KW"/>
</dbReference>
<evidence type="ECO:0000313" key="6">
    <source>
        <dbReference type="EMBL" id="MCP9292267.1"/>
    </source>
</evidence>
<feature type="binding site" evidence="2">
    <location>
        <position position="81"/>
    </location>
    <ligand>
        <name>Cu cation</name>
        <dbReference type="ChEBI" id="CHEBI:23378"/>
    </ligand>
</feature>
<comment type="similarity">
    <text evidence="1">Belongs to the SCO1/2 family.</text>
</comment>
<evidence type="ECO:0000256" key="4">
    <source>
        <dbReference type="SAM" id="Phobius"/>
    </source>
</evidence>
<keyword evidence="2" id="KW-0186">Copper</keyword>
<feature type="transmembrane region" description="Helical" evidence="4">
    <location>
        <begin position="241"/>
        <end position="262"/>
    </location>
</feature>
<keyword evidence="3" id="KW-1015">Disulfide bond</keyword>
<keyword evidence="4" id="KW-0472">Membrane</keyword>
<organism evidence="6 7">
    <name type="scientific">Gracilimonas sediminicola</name>
    <dbReference type="NCBI Taxonomy" id="2952158"/>
    <lineage>
        <taxon>Bacteria</taxon>
        <taxon>Pseudomonadati</taxon>
        <taxon>Balneolota</taxon>
        <taxon>Balneolia</taxon>
        <taxon>Balneolales</taxon>
        <taxon>Balneolaceae</taxon>
        <taxon>Gracilimonas</taxon>
    </lineage>
</organism>
<dbReference type="Gene3D" id="3.40.30.10">
    <property type="entry name" value="Glutaredoxin"/>
    <property type="match status" value="1"/>
</dbReference>
<keyword evidence="4" id="KW-0812">Transmembrane</keyword>
<keyword evidence="5" id="KW-0732">Signal</keyword>
<sequence>MRRSTLLAIIMLAVFLTSHSAQAQVNRETPDALQDLGIDEHLGDYIPLDAKFATSEGDSVVLGDLLEEGKPVLLNPLYYECPMLCGLVIDGVINVVDELAWKPGKEFIVISISIDPEENAELAAKSKKNYLAGMDSTTKAGWHFLTGKKDQIDKVIEAVGFEYKEIEKTGEFAHSAAIMLLSPQGKITRYLYGISYDSFNVRSALYESADGTIGNTVDKLVMYCYQYDPDSGSYAPVAINIMKLGGLATLIILGIFLGVLWLREKRKKPTSKTEFN</sequence>
<feature type="signal peptide" evidence="5">
    <location>
        <begin position="1"/>
        <end position="23"/>
    </location>
</feature>
<dbReference type="PANTHER" id="PTHR12151:SF8">
    <property type="entry name" value="THIOREDOXIN DOMAIN-CONTAINING PROTEIN"/>
    <property type="match status" value="1"/>
</dbReference>
<comment type="caution">
    <text evidence="6">The sequence shown here is derived from an EMBL/GenBank/DDBJ whole genome shotgun (WGS) entry which is preliminary data.</text>
</comment>
<feature type="disulfide bond" description="Redox-active" evidence="3">
    <location>
        <begin position="81"/>
        <end position="85"/>
    </location>
</feature>
<evidence type="ECO:0000256" key="5">
    <source>
        <dbReference type="SAM" id="SignalP"/>
    </source>
</evidence>
<dbReference type="Proteomes" id="UP001139125">
    <property type="component" value="Unassembled WGS sequence"/>
</dbReference>
<feature type="chain" id="PRO_5040802332" evidence="5">
    <location>
        <begin position="24"/>
        <end position="276"/>
    </location>
</feature>
<dbReference type="InterPro" id="IPR036249">
    <property type="entry name" value="Thioredoxin-like_sf"/>
</dbReference>
<dbReference type="SUPFAM" id="SSF52833">
    <property type="entry name" value="Thioredoxin-like"/>
    <property type="match status" value="1"/>
</dbReference>
<dbReference type="CDD" id="cd02968">
    <property type="entry name" value="SCO"/>
    <property type="match status" value="1"/>
</dbReference>
<feature type="binding site" evidence="2">
    <location>
        <position position="174"/>
    </location>
    <ligand>
        <name>Cu cation</name>
        <dbReference type="ChEBI" id="CHEBI:23378"/>
    </ligand>
</feature>
<evidence type="ECO:0000256" key="2">
    <source>
        <dbReference type="PIRSR" id="PIRSR603782-1"/>
    </source>
</evidence>
<name>A0A9X2L4V5_9BACT</name>
<keyword evidence="2" id="KW-0479">Metal-binding</keyword>
<protein>
    <submittedName>
        <fullName evidence="6">SCO family protein</fullName>
    </submittedName>
</protein>
<proteinExistence type="inferred from homology"/>
<dbReference type="RefSeq" id="WP_255135146.1">
    <property type="nucleotide sequence ID" value="NZ_JANDBC010000002.1"/>
</dbReference>
<dbReference type="AlphaFoldDB" id="A0A9X2L4V5"/>
<evidence type="ECO:0000313" key="7">
    <source>
        <dbReference type="Proteomes" id="UP001139125"/>
    </source>
</evidence>
<dbReference type="PANTHER" id="PTHR12151">
    <property type="entry name" value="ELECTRON TRANSPORT PROTIN SCO1/SENC FAMILY MEMBER"/>
    <property type="match status" value="1"/>
</dbReference>
<evidence type="ECO:0000256" key="1">
    <source>
        <dbReference type="ARBA" id="ARBA00010996"/>
    </source>
</evidence>